<name>A0A1R3IQ65_COCAP</name>
<reference evidence="2 3" key="1">
    <citation type="submission" date="2013-09" db="EMBL/GenBank/DDBJ databases">
        <title>Corchorus capsularis genome sequencing.</title>
        <authorList>
            <person name="Alam M."/>
            <person name="Haque M.S."/>
            <person name="Islam M.S."/>
            <person name="Emdad E.M."/>
            <person name="Islam M.M."/>
            <person name="Ahmed B."/>
            <person name="Halim A."/>
            <person name="Hossen Q.M.M."/>
            <person name="Hossain M.Z."/>
            <person name="Ahmed R."/>
            <person name="Khan M.M."/>
            <person name="Islam R."/>
            <person name="Rashid M.M."/>
            <person name="Khan S.A."/>
            <person name="Rahman M.S."/>
            <person name="Alam M."/>
        </authorList>
    </citation>
    <scope>NUCLEOTIDE SEQUENCE [LARGE SCALE GENOMIC DNA]</scope>
    <source>
        <strain evidence="3">cv. CVL-1</strain>
        <tissue evidence="2">Whole seedling</tissue>
    </source>
</reference>
<evidence type="ECO:0000256" key="1">
    <source>
        <dbReference type="SAM" id="Coils"/>
    </source>
</evidence>
<evidence type="ECO:0000313" key="2">
    <source>
        <dbReference type="EMBL" id="OMO84711.1"/>
    </source>
</evidence>
<dbReference type="Proteomes" id="UP000188268">
    <property type="component" value="Unassembled WGS sequence"/>
</dbReference>
<gene>
    <name evidence="2" type="ORF">CCACVL1_10694</name>
</gene>
<dbReference type="EMBL" id="AWWV01009694">
    <property type="protein sequence ID" value="OMO84711.1"/>
    <property type="molecule type" value="Genomic_DNA"/>
</dbReference>
<feature type="non-terminal residue" evidence="2">
    <location>
        <position position="1"/>
    </location>
</feature>
<sequence length="136" mass="16109">IWRLTDQKTRNKQLFKEIEVVIVLKVPNSHACEPQLICAQICWDFTGRIRVQQTQKAKKTLRIKRMETKLAKKKEEIRGMAQSLEAMRHEAEESRAMYMVLETRKNKLKAELINRIDHFVRLKASEMLLMLELGFL</sequence>
<protein>
    <submittedName>
        <fullName evidence="2">ATR-interacting protein</fullName>
    </submittedName>
</protein>
<dbReference type="AlphaFoldDB" id="A0A1R3IQ65"/>
<keyword evidence="1" id="KW-0175">Coiled coil</keyword>
<proteinExistence type="predicted"/>
<organism evidence="2 3">
    <name type="scientific">Corchorus capsularis</name>
    <name type="common">Jute</name>
    <dbReference type="NCBI Taxonomy" id="210143"/>
    <lineage>
        <taxon>Eukaryota</taxon>
        <taxon>Viridiplantae</taxon>
        <taxon>Streptophyta</taxon>
        <taxon>Embryophyta</taxon>
        <taxon>Tracheophyta</taxon>
        <taxon>Spermatophyta</taxon>
        <taxon>Magnoliopsida</taxon>
        <taxon>eudicotyledons</taxon>
        <taxon>Gunneridae</taxon>
        <taxon>Pentapetalae</taxon>
        <taxon>rosids</taxon>
        <taxon>malvids</taxon>
        <taxon>Malvales</taxon>
        <taxon>Malvaceae</taxon>
        <taxon>Grewioideae</taxon>
        <taxon>Apeibeae</taxon>
        <taxon>Corchorus</taxon>
    </lineage>
</organism>
<dbReference type="OrthoDB" id="10379558at2759"/>
<keyword evidence="3" id="KW-1185">Reference proteome</keyword>
<evidence type="ECO:0000313" key="3">
    <source>
        <dbReference type="Proteomes" id="UP000188268"/>
    </source>
</evidence>
<accession>A0A1R3IQ65</accession>
<feature type="coiled-coil region" evidence="1">
    <location>
        <begin position="56"/>
        <end position="111"/>
    </location>
</feature>
<comment type="caution">
    <text evidence="2">The sequence shown here is derived from an EMBL/GenBank/DDBJ whole genome shotgun (WGS) entry which is preliminary data.</text>
</comment>
<dbReference type="Gramene" id="OMO84711">
    <property type="protein sequence ID" value="OMO84711"/>
    <property type="gene ID" value="CCACVL1_10694"/>
</dbReference>